<reference evidence="2 3" key="1">
    <citation type="submission" date="2024-06" db="EMBL/GenBank/DDBJ databases">
        <title>Genomic Encyclopedia of Type Strains, Phase IV (KMG-IV): sequencing the most valuable type-strain genomes for metagenomic binning, comparative biology and taxonomic classification.</title>
        <authorList>
            <person name="Goeker M."/>
        </authorList>
    </citation>
    <scope>NUCLEOTIDE SEQUENCE [LARGE SCALE GENOMIC DNA]</scope>
    <source>
        <strain evidence="2 3">DSM 28102</strain>
    </source>
</reference>
<keyword evidence="1" id="KW-1133">Transmembrane helix</keyword>
<accession>A0ABV2I627</accession>
<dbReference type="RefSeq" id="WP_354432810.1">
    <property type="nucleotide sequence ID" value="NZ_JBEPLY010000001.1"/>
</dbReference>
<sequence length="71" mass="7883">MSDESPGNRSTLIAAAIIFAGLLIGGYFLPDVINYVALFSPWLAIGVGVLFVLAVFLVFWLRGRYQRRHGR</sequence>
<feature type="transmembrane region" description="Helical" evidence="1">
    <location>
        <begin position="12"/>
        <end position="30"/>
    </location>
</feature>
<dbReference type="EMBL" id="JBEPLY010000001">
    <property type="protein sequence ID" value="MET3598376.1"/>
    <property type="molecule type" value="Genomic_DNA"/>
</dbReference>
<organism evidence="2 3">
    <name type="scientific">Martelella mangrovi</name>
    <dbReference type="NCBI Taxonomy" id="1397477"/>
    <lineage>
        <taxon>Bacteria</taxon>
        <taxon>Pseudomonadati</taxon>
        <taxon>Pseudomonadota</taxon>
        <taxon>Alphaproteobacteria</taxon>
        <taxon>Hyphomicrobiales</taxon>
        <taxon>Aurantimonadaceae</taxon>
        <taxon>Martelella</taxon>
    </lineage>
</organism>
<protein>
    <submittedName>
        <fullName evidence="2">Membrane protein DedA with SNARE-associated domain</fullName>
    </submittedName>
</protein>
<proteinExistence type="predicted"/>
<keyword evidence="1" id="KW-0472">Membrane</keyword>
<name>A0ABV2I627_9HYPH</name>
<gene>
    <name evidence="2" type="ORF">ABID12_000297</name>
</gene>
<comment type="caution">
    <text evidence="2">The sequence shown here is derived from an EMBL/GenBank/DDBJ whole genome shotgun (WGS) entry which is preliminary data.</text>
</comment>
<keyword evidence="1" id="KW-0812">Transmembrane</keyword>
<evidence type="ECO:0000256" key="1">
    <source>
        <dbReference type="SAM" id="Phobius"/>
    </source>
</evidence>
<evidence type="ECO:0000313" key="3">
    <source>
        <dbReference type="Proteomes" id="UP001549164"/>
    </source>
</evidence>
<keyword evidence="3" id="KW-1185">Reference proteome</keyword>
<dbReference type="Proteomes" id="UP001549164">
    <property type="component" value="Unassembled WGS sequence"/>
</dbReference>
<feature type="transmembrane region" description="Helical" evidence="1">
    <location>
        <begin position="42"/>
        <end position="61"/>
    </location>
</feature>
<evidence type="ECO:0000313" key="2">
    <source>
        <dbReference type="EMBL" id="MET3598376.1"/>
    </source>
</evidence>